<dbReference type="SUPFAM" id="SSF57798">
    <property type="entry name" value="Casein kinase II beta subunit"/>
    <property type="match status" value="1"/>
</dbReference>
<comment type="function">
    <text evidence="2 3">Regulatory subunit of casein kinase II/CK2. As part of the kinase complex regulates the basal catalytic activity of the alpha subunit a constitutively active serine/threonine-protein kinase that phosphorylates a large number of substrates containing acidic residues C-terminal to the phosphorylated serine or threonine.</text>
</comment>
<comment type="caution">
    <text evidence="5">The sequence shown here is derived from an EMBL/GenBank/DDBJ whole genome shotgun (WGS) entry which is preliminary data.</text>
</comment>
<accession>A0A0M8MWJ1</accession>
<dbReference type="PANTHER" id="PTHR11740:SF0">
    <property type="entry name" value="CASEIN KINASE II SUBUNIT BETA"/>
    <property type="match status" value="1"/>
</dbReference>
<dbReference type="EMBL" id="LGAV01000002">
    <property type="protein sequence ID" value="KOS15734.1"/>
    <property type="molecule type" value="Genomic_DNA"/>
</dbReference>
<dbReference type="GO" id="GO:0016301">
    <property type="term" value="F:kinase activity"/>
    <property type="evidence" value="ECO:0007669"/>
    <property type="project" value="UniProtKB-KW"/>
</dbReference>
<comment type="similarity">
    <text evidence="1 3">Belongs to the casein kinase 2 subunit beta family.</text>
</comment>
<dbReference type="GO" id="GO:0005737">
    <property type="term" value="C:cytoplasm"/>
    <property type="evidence" value="ECO:0007669"/>
    <property type="project" value="TreeGrafter"/>
</dbReference>
<evidence type="ECO:0000313" key="5">
    <source>
        <dbReference type="EMBL" id="KOS15734.1"/>
    </source>
</evidence>
<dbReference type="GO" id="GO:0034456">
    <property type="term" value="C:UTP-C complex"/>
    <property type="evidence" value="ECO:0007669"/>
    <property type="project" value="TreeGrafter"/>
</dbReference>
<dbReference type="VEuPathDB" id="FungiDB:Malapachy_2171"/>
<keyword evidence="5" id="KW-0808">Transferase</keyword>
<evidence type="ECO:0000256" key="1">
    <source>
        <dbReference type="ARBA" id="ARBA00006941"/>
    </source>
</evidence>
<feature type="compositionally biased region" description="Basic and acidic residues" evidence="4">
    <location>
        <begin position="234"/>
        <end position="245"/>
    </location>
</feature>
<feature type="compositionally biased region" description="Basic and acidic residues" evidence="4">
    <location>
        <begin position="17"/>
        <end position="30"/>
    </location>
</feature>
<dbReference type="SMART" id="SM01085">
    <property type="entry name" value="CK_II_beta"/>
    <property type="match status" value="1"/>
</dbReference>
<evidence type="ECO:0000256" key="4">
    <source>
        <dbReference type="SAM" id="MobiDB-lite"/>
    </source>
</evidence>
<gene>
    <name evidence="5" type="ORF">Malapachy_2171</name>
</gene>
<dbReference type="RefSeq" id="XP_017993366.1">
    <property type="nucleotide sequence ID" value="XM_018136663.1"/>
</dbReference>
<dbReference type="Gene3D" id="1.10.1820.10">
    <property type="entry name" value="protein kinase ck2 holoenzyme, chain C, domain 1"/>
    <property type="match status" value="1"/>
</dbReference>
<feature type="region of interest" description="Disordered" evidence="4">
    <location>
        <begin position="234"/>
        <end position="266"/>
    </location>
</feature>
<name>A0A0M8MWJ1_9BASI</name>
<organism evidence="5 6">
    <name type="scientific">Malassezia pachydermatis</name>
    <dbReference type="NCBI Taxonomy" id="77020"/>
    <lineage>
        <taxon>Eukaryota</taxon>
        <taxon>Fungi</taxon>
        <taxon>Dikarya</taxon>
        <taxon>Basidiomycota</taxon>
        <taxon>Ustilaginomycotina</taxon>
        <taxon>Malasseziomycetes</taxon>
        <taxon>Malasseziales</taxon>
        <taxon>Malasseziaceae</taxon>
        <taxon>Malassezia</taxon>
    </lineage>
</organism>
<dbReference type="InterPro" id="IPR000704">
    <property type="entry name" value="Casein_kinase_II_reg-sub"/>
</dbReference>
<dbReference type="GO" id="GO:0019887">
    <property type="term" value="F:protein kinase regulator activity"/>
    <property type="evidence" value="ECO:0007669"/>
    <property type="project" value="InterPro"/>
</dbReference>
<sequence>MTTNASEAGASAVEKGASAEKLDDMNKEETLSEVGEEELYESETPSESGTEGLTWISWFCSLAGHQYFAEVAEDFIDDDFNLTGLNFLVPFYKEALEMILDIEPQDSLKIPDISIVESSAELLYGLIHQRYIITRQGMQQMVEKFESGHFGMCPRVYCNSQFTLPCGRSDLPGLDTVKLFCPNCLDTYTPPSSRFHGIDGAFFGTTFPHLLLQCYRDLAPSILAPLPVLEHEEHGVEAPKGEIKKTVSPMDETSTAPSSPKPQTLTYSRLGRKVPHSGIYTPRIYGFKVSPFAVNGPRMQWLRMRPTTLQELE</sequence>
<dbReference type="Pfam" id="PF01214">
    <property type="entry name" value="CK_II_beta"/>
    <property type="match status" value="1"/>
</dbReference>
<evidence type="ECO:0000256" key="2">
    <source>
        <dbReference type="ARBA" id="ARBA00045899"/>
    </source>
</evidence>
<dbReference type="InterPro" id="IPR035991">
    <property type="entry name" value="Casein_kinase_II_beta-like"/>
</dbReference>
<dbReference type="OrthoDB" id="2275560at2759"/>
<evidence type="ECO:0000313" key="6">
    <source>
        <dbReference type="Proteomes" id="UP000037751"/>
    </source>
</evidence>
<dbReference type="GO" id="GO:0006359">
    <property type="term" value="P:regulation of transcription by RNA polymerase III"/>
    <property type="evidence" value="ECO:0007669"/>
    <property type="project" value="TreeGrafter"/>
</dbReference>
<dbReference type="PRINTS" id="PR00472">
    <property type="entry name" value="CASNKINASEII"/>
</dbReference>
<dbReference type="FunFam" id="2.20.25.20:FF:000001">
    <property type="entry name" value="Casein kinase II subunit beta"/>
    <property type="match status" value="1"/>
</dbReference>
<dbReference type="GO" id="GO:0005956">
    <property type="term" value="C:protein kinase CK2 complex"/>
    <property type="evidence" value="ECO:0007669"/>
    <property type="project" value="UniProtKB-UniRule"/>
</dbReference>
<feature type="compositionally biased region" description="Polar residues" evidence="4">
    <location>
        <begin position="251"/>
        <end position="266"/>
    </location>
</feature>
<protein>
    <recommendedName>
        <fullName evidence="3">Casein kinase II subunit beta</fullName>
        <shortName evidence="3">CK II beta</shortName>
    </recommendedName>
</protein>
<keyword evidence="6" id="KW-1185">Reference proteome</keyword>
<dbReference type="Proteomes" id="UP000037751">
    <property type="component" value="Unassembled WGS sequence"/>
</dbReference>
<dbReference type="GeneID" id="28728538"/>
<keyword evidence="5" id="KW-0418">Kinase</keyword>
<dbReference type="Gene3D" id="2.20.25.20">
    <property type="match status" value="1"/>
</dbReference>
<dbReference type="InterPro" id="IPR016149">
    <property type="entry name" value="Casein_kin_II_reg-sub_N"/>
</dbReference>
<reference evidence="5 6" key="1">
    <citation type="submission" date="2015-07" db="EMBL/GenBank/DDBJ databases">
        <title>Draft Genome Sequence of Malassezia furfur CBS1878 and Malassezia pachydermatis CBS1879.</title>
        <authorList>
            <person name="Triana S."/>
            <person name="Ohm R."/>
            <person name="Gonzalez A."/>
            <person name="DeCock H."/>
            <person name="Restrepo S."/>
            <person name="Celis A."/>
        </authorList>
    </citation>
    <scope>NUCLEOTIDE SEQUENCE [LARGE SCALE GENOMIC DNA]</scope>
    <source>
        <strain evidence="5 6">CBS 1879</strain>
    </source>
</reference>
<dbReference type="PANTHER" id="PTHR11740">
    <property type="entry name" value="CASEIN KINASE II SUBUNIT BETA"/>
    <property type="match status" value="1"/>
</dbReference>
<dbReference type="PROSITE" id="PS01101">
    <property type="entry name" value="CK2_BETA"/>
    <property type="match status" value="1"/>
</dbReference>
<dbReference type="AlphaFoldDB" id="A0A0M8MWJ1"/>
<comment type="subunit">
    <text evidence="3">Tetramer of two alpha and two beta subunits.</text>
</comment>
<feature type="region of interest" description="Disordered" evidence="4">
    <location>
        <begin position="1"/>
        <end position="50"/>
    </location>
</feature>
<proteinExistence type="inferred from homology"/>
<evidence type="ECO:0000256" key="3">
    <source>
        <dbReference type="RuleBase" id="RU361268"/>
    </source>
</evidence>
<dbReference type="STRING" id="77020.A0A0M8MWJ1"/>
<dbReference type="FunFam" id="1.10.1820.10:FF:000005">
    <property type="entry name" value="Casein kinase II subunit beta"/>
    <property type="match status" value="1"/>
</dbReference>